<dbReference type="SUPFAM" id="SSF50978">
    <property type="entry name" value="WD40 repeat-like"/>
    <property type="match status" value="1"/>
</dbReference>
<keyword evidence="6" id="KW-1185">Reference proteome</keyword>
<sequence length="348" mass="39586">MSLSLLKSLKLQNSRVWAIDFTSREKIIAIASQDHKIKLVKIIDPDTKQFKLLSILDETVHKKAVRSVAWRPLATPPCLAAGSFDATVSIWSHISDENEFTNNEQFDETQENMELLAIIEGHENEIKGVSWSYDGMFLATCSRDKSVWIWETDEAGEDFECVSVLQEHSQDVKHVVWHPRKCLLASSSYDDTIRLWSEFDDDWECVAILNGHEGTVWSSDFEKSGNVDTIRLCSGSDDSTVRVWKYQGEDMDGQQEWICQSILPKIHERQIYSVSWNENGLIASTGSDGTLAVYKENGSNEWEIIAKKELCHHVSEVNQVKWVSINGKDYLITSGDDGCVNIWSFDNN</sequence>
<feature type="repeat" description="WD" evidence="4">
    <location>
        <begin position="58"/>
        <end position="92"/>
    </location>
</feature>
<proteinExistence type="inferred from homology"/>
<dbReference type="InterPro" id="IPR020472">
    <property type="entry name" value="WD40_PAC1"/>
</dbReference>
<comment type="function">
    <text evidence="3">Essential component of the cytosolic iron-sulfur (Fe/S) protein assembly machinery. Required for the maturation of extramitochondrial Fe/S proteins.</text>
</comment>
<evidence type="ECO:0000256" key="4">
    <source>
        <dbReference type="PROSITE-ProRule" id="PRU00221"/>
    </source>
</evidence>
<evidence type="ECO:0000313" key="5">
    <source>
        <dbReference type="EMBL" id="KAK5778466.1"/>
    </source>
</evidence>
<dbReference type="SMART" id="SM00320">
    <property type="entry name" value="WD40"/>
    <property type="match status" value="7"/>
</dbReference>
<reference evidence="6" key="1">
    <citation type="submission" date="2023-07" db="EMBL/GenBank/DDBJ databases">
        <title>A draft genome of Kazachstania heterogenica Y-27499.</title>
        <authorList>
            <person name="Donic C."/>
            <person name="Kralova J.S."/>
            <person name="Fidel L."/>
            <person name="Ben-Dor S."/>
            <person name="Jung S."/>
        </authorList>
    </citation>
    <scope>NUCLEOTIDE SEQUENCE [LARGE SCALE GENOMIC DNA]</scope>
    <source>
        <strain evidence="6">Y27499</strain>
    </source>
</reference>
<evidence type="ECO:0000256" key="1">
    <source>
        <dbReference type="ARBA" id="ARBA00022574"/>
    </source>
</evidence>
<dbReference type="GO" id="GO:0097361">
    <property type="term" value="C:cytosolic [4Fe-4S] assembly targeting complex"/>
    <property type="evidence" value="ECO:0007669"/>
    <property type="project" value="InterPro"/>
</dbReference>
<comment type="subunit">
    <text evidence="3">Interacts with NAR1.</text>
</comment>
<dbReference type="InterPro" id="IPR028608">
    <property type="entry name" value="CIAO1/Cia1"/>
</dbReference>
<dbReference type="InterPro" id="IPR015943">
    <property type="entry name" value="WD40/YVTN_repeat-like_dom_sf"/>
</dbReference>
<keyword evidence="1 4" id="KW-0853">WD repeat</keyword>
<dbReference type="CDD" id="cd00200">
    <property type="entry name" value="WD40"/>
    <property type="match status" value="1"/>
</dbReference>
<dbReference type="PANTHER" id="PTHR19920:SF0">
    <property type="entry name" value="CYTOSOLIC IRON-SULFUR PROTEIN ASSEMBLY PROTEIN CIAO1-RELATED"/>
    <property type="match status" value="1"/>
</dbReference>
<comment type="caution">
    <text evidence="5">The sequence shown here is derived from an EMBL/GenBank/DDBJ whole genome shotgun (WGS) entry which is preliminary data.</text>
</comment>
<dbReference type="GO" id="GO:0005634">
    <property type="term" value="C:nucleus"/>
    <property type="evidence" value="ECO:0007669"/>
    <property type="project" value="UniProtKB-SubCell"/>
</dbReference>
<dbReference type="PRINTS" id="PR00320">
    <property type="entry name" value="GPROTEINBRPT"/>
</dbReference>
<name>A0AAN8A756_9SACH</name>
<gene>
    <name evidence="3" type="primary">CIA1</name>
    <name evidence="5" type="ORF">RI543_004131</name>
</gene>
<evidence type="ECO:0000256" key="2">
    <source>
        <dbReference type="ARBA" id="ARBA00022737"/>
    </source>
</evidence>
<feature type="repeat" description="WD" evidence="4">
    <location>
        <begin position="209"/>
        <end position="245"/>
    </location>
</feature>
<feature type="repeat" description="WD" evidence="4">
    <location>
        <begin position="310"/>
        <end position="348"/>
    </location>
</feature>
<evidence type="ECO:0000313" key="6">
    <source>
        <dbReference type="Proteomes" id="UP001306508"/>
    </source>
</evidence>
<feature type="repeat" description="WD" evidence="4">
    <location>
        <begin position="165"/>
        <end position="197"/>
    </location>
</feature>
<dbReference type="Gene3D" id="2.130.10.10">
    <property type="entry name" value="YVTN repeat-like/Quinoprotein amine dehydrogenase"/>
    <property type="match status" value="1"/>
</dbReference>
<comment type="subcellular location">
    <subcellularLocation>
        <location evidence="3">Cytoplasm</location>
    </subcellularLocation>
    <subcellularLocation>
        <location evidence="3">Nucleus</location>
    </subcellularLocation>
    <text evidence="3">Preferentially localized to the nucleus.</text>
</comment>
<dbReference type="PROSITE" id="PS50294">
    <property type="entry name" value="WD_REPEATS_REGION"/>
    <property type="match status" value="3"/>
</dbReference>
<dbReference type="HAMAP" id="MF_03037">
    <property type="entry name" value="ciao1"/>
    <property type="match status" value="1"/>
</dbReference>
<dbReference type="AlphaFoldDB" id="A0AAN8A756"/>
<keyword evidence="2" id="KW-0677">Repeat</keyword>
<dbReference type="EMBL" id="JAWIZZ010000053">
    <property type="protein sequence ID" value="KAK5778466.1"/>
    <property type="molecule type" value="Genomic_DNA"/>
</dbReference>
<comment type="similarity">
    <text evidence="3">Belongs to the WD repeat CIA1 family.</text>
</comment>
<dbReference type="FunFam" id="2.130.10.10:FF:000705">
    <property type="entry name" value="Probable cytosolic iron-sulfur protein assembly protein 1"/>
    <property type="match status" value="1"/>
</dbReference>
<dbReference type="Proteomes" id="UP001306508">
    <property type="component" value="Unassembled WGS sequence"/>
</dbReference>
<dbReference type="GO" id="GO:0016226">
    <property type="term" value="P:iron-sulfur cluster assembly"/>
    <property type="evidence" value="ECO:0007669"/>
    <property type="project" value="UniProtKB-UniRule"/>
</dbReference>
<keyword evidence="3" id="KW-0539">Nucleus</keyword>
<evidence type="ECO:0000256" key="3">
    <source>
        <dbReference type="HAMAP-Rule" id="MF_03037"/>
    </source>
</evidence>
<organism evidence="5 6">
    <name type="scientific">Arxiozyma heterogenica</name>
    <dbReference type="NCBI Taxonomy" id="278026"/>
    <lineage>
        <taxon>Eukaryota</taxon>
        <taxon>Fungi</taxon>
        <taxon>Dikarya</taxon>
        <taxon>Ascomycota</taxon>
        <taxon>Saccharomycotina</taxon>
        <taxon>Saccharomycetes</taxon>
        <taxon>Saccharomycetales</taxon>
        <taxon>Saccharomycetaceae</taxon>
        <taxon>Arxiozyma</taxon>
    </lineage>
</organism>
<dbReference type="Pfam" id="PF00400">
    <property type="entry name" value="WD40"/>
    <property type="match status" value="7"/>
</dbReference>
<protein>
    <recommendedName>
        <fullName evidence="3">Probable cytosolic iron-sulfur protein assembly protein 1</fullName>
    </recommendedName>
</protein>
<dbReference type="PANTHER" id="PTHR19920">
    <property type="entry name" value="WD40 PROTEIN CIAO1"/>
    <property type="match status" value="1"/>
</dbReference>
<dbReference type="InterPro" id="IPR036322">
    <property type="entry name" value="WD40_repeat_dom_sf"/>
</dbReference>
<accession>A0AAN8A756</accession>
<feature type="repeat" description="WD" evidence="4">
    <location>
        <begin position="119"/>
        <end position="151"/>
    </location>
</feature>
<keyword evidence="3" id="KW-0963">Cytoplasm</keyword>
<dbReference type="PROSITE" id="PS50082">
    <property type="entry name" value="WD_REPEATS_2"/>
    <property type="match status" value="5"/>
</dbReference>
<dbReference type="InterPro" id="IPR001680">
    <property type="entry name" value="WD40_rpt"/>
</dbReference>